<evidence type="ECO:0000313" key="1">
    <source>
        <dbReference type="Proteomes" id="UP000887569"/>
    </source>
</evidence>
<protein>
    <submittedName>
        <fullName evidence="2">Uncharacterized protein</fullName>
    </submittedName>
</protein>
<dbReference type="Proteomes" id="UP000887569">
    <property type="component" value="Unplaced"/>
</dbReference>
<accession>A0A915C592</accession>
<dbReference type="AlphaFoldDB" id="A0A915C592"/>
<reference evidence="2" key="1">
    <citation type="submission" date="2022-11" db="UniProtKB">
        <authorList>
            <consortium name="WormBaseParasite"/>
        </authorList>
    </citation>
    <scope>IDENTIFICATION</scope>
</reference>
<evidence type="ECO:0000313" key="2">
    <source>
        <dbReference type="WBParaSite" id="PgR085_g013_t01"/>
    </source>
</evidence>
<organism evidence="1 2">
    <name type="scientific">Parascaris univalens</name>
    <name type="common">Nematode worm</name>
    <dbReference type="NCBI Taxonomy" id="6257"/>
    <lineage>
        <taxon>Eukaryota</taxon>
        <taxon>Metazoa</taxon>
        <taxon>Ecdysozoa</taxon>
        <taxon>Nematoda</taxon>
        <taxon>Chromadorea</taxon>
        <taxon>Rhabditida</taxon>
        <taxon>Spirurina</taxon>
        <taxon>Ascaridomorpha</taxon>
        <taxon>Ascaridoidea</taxon>
        <taxon>Ascarididae</taxon>
        <taxon>Parascaris</taxon>
    </lineage>
</organism>
<dbReference type="WBParaSite" id="PgR085_g013_t01">
    <property type="protein sequence ID" value="PgR085_g013_t01"/>
    <property type="gene ID" value="PgR085_g013"/>
</dbReference>
<proteinExistence type="predicted"/>
<keyword evidence="1" id="KW-1185">Reference proteome</keyword>
<sequence>LTKYARMLFMLVVALKFTFAMIAPSYTSIDYFDRSLQHANVDESAPIIKRSRLCILNAGLSQGCDLSDMLFAKLQANKFSGFAGPGRR</sequence>
<name>A0A915C592_PARUN</name>